<comment type="caution">
    <text evidence="3">The sequence shown here is derived from an EMBL/GenBank/DDBJ whole genome shotgun (WGS) entry which is preliminary data.</text>
</comment>
<dbReference type="Pfam" id="PF00364">
    <property type="entry name" value="Biotin_lipoyl"/>
    <property type="match status" value="1"/>
</dbReference>
<reference evidence="3" key="1">
    <citation type="submission" date="2020-02" db="EMBL/GenBank/DDBJ databases">
        <authorList>
            <person name="Chen W.-M."/>
        </authorList>
    </citation>
    <scope>NUCLEOTIDE SEQUENCE</scope>
    <source>
        <strain evidence="3">NBD-18</strain>
    </source>
</reference>
<dbReference type="InterPro" id="IPR011053">
    <property type="entry name" value="Single_hybrid_motif"/>
</dbReference>
<gene>
    <name evidence="3" type="ORF">G3I67_08925</name>
</gene>
<dbReference type="PROSITE" id="PS50968">
    <property type="entry name" value="BIOTINYL_LIPOYL"/>
    <property type="match status" value="1"/>
</dbReference>
<dbReference type="Gene3D" id="2.40.50.100">
    <property type="match status" value="1"/>
</dbReference>
<dbReference type="InterPro" id="IPR000089">
    <property type="entry name" value="Biotin_lipoyl"/>
</dbReference>
<accession>A0A6B2QZA6</accession>
<dbReference type="EMBL" id="JAAGRN010000005">
    <property type="protein sequence ID" value="NDY83352.1"/>
    <property type="molecule type" value="Genomic_DNA"/>
</dbReference>
<evidence type="ECO:0000256" key="1">
    <source>
        <dbReference type="ARBA" id="ARBA00023267"/>
    </source>
</evidence>
<dbReference type="RefSeq" id="WP_163654439.1">
    <property type="nucleotide sequence ID" value="NZ_JAAGRN010000005.1"/>
</dbReference>
<dbReference type="SUPFAM" id="SSF51230">
    <property type="entry name" value="Single hybrid motif"/>
    <property type="match status" value="1"/>
</dbReference>
<dbReference type="CDD" id="cd06850">
    <property type="entry name" value="biotinyl_domain"/>
    <property type="match status" value="1"/>
</dbReference>
<dbReference type="AlphaFoldDB" id="A0A6B2QZA6"/>
<feature type="domain" description="Lipoyl-binding" evidence="2">
    <location>
        <begin position="1"/>
        <end position="70"/>
    </location>
</feature>
<dbReference type="PANTHER" id="PTHR45266">
    <property type="entry name" value="OXALOACETATE DECARBOXYLASE ALPHA CHAIN"/>
    <property type="match status" value="1"/>
</dbReference>
<organism evidence="3">
    <name type="scientific">Sheuella amnicola</name>
    <dbReference type="NCBI Taxonomy" id="2707330"/>
    <lineage>
        <taxon>Bacteria</taxon>
        <taxon>Pseudomonadati</taxon>
        <taxon>Pseudomonadota</taxon>
        <taxon>Betaproteobacteria</taxon>
        <taxon>Burkholderiales</taxon>
        <taxon>Alcaligenaceae</taxon>
        <taxon>Sheuella</taxon>
    </lineage>
</organism>
<dbReference type="PANTHER" id="PTHR45266:SF3">
    <property type="entry name" value="OXALOACETATE DECARBOXYLASE ALPHA CHAIN"/>
    <property type="match status" value="1"/>
</dbReference>
<keyword evidence="1" id="KW-0092">Biotin</keyword>
<proteinExistence type="predicted"/>
<evidence type="ECO:0000313" key="3">
    <source>
        <dbReference type="EMBL" id="NDY83352.1"/>
    </source>
</evidence>
<sequence>MKKICATVSGRVIECTISEGDQIGPGDEVLKIESMKMEIPVESEVHGSVARILVQEGENVEEGQPIVELI</sequence>
<protein>
    <submittedName>
        <fullName evidence="3">Acetyl-CoA carboxylase biotin carboxyl carrier protein subunit</fullName>
    </submittedName>
</protein>
<name>A0A6B2QZA6_9BURK</name>
<evidence type="ECO:0000259" key="2">
    <source>
        <dbReference type="PROSITE" id="PS50968"/>
    </source>
</evidence>
<dbReference type="InterPro" id="IPR050709">
    <property type="entry name" value="Biotin_Carboxyl_Carrier/Decarb"/>
</dbReference>